<evidence type="ECO:0000256" key="1">
    <source>
        <dbReference type="SAM" id="MobiDB-lite"/>
    </source>
</evidence>
<feature type="compositionally biased region" description="Acidic residues" evidence="1">
    <location>
        <begin position="190"/>
        <end position="200"/>
    </location>
</feature>
<dbReference type="AlphaFoldDB" id="A0A7S0IRY2"/>
<dbReference type="EMBL" id="HBER01009844">
    <property type="protein sequence ID" value="CAD8529638.1"/>
    <property type="molecule type" value="Transcribed_RNA"/>
</dbReference>
<evidence type="ECO:0000313" key="2">
    <source>
        <dbReference type="EMBL" id="CAD8529638.1"/>
    </source>
</evidence>
<proteinExistence type="predicted"/>
<dbReference type="PANTHER" id="PTHR33828:SF2">
    <property type="entry name" value="NUCLEOLIN"/>
    <property type="match status" value="1"/>
</dbReference>
<gene>
    <name evidence="2" type="ORF">CLEP1334_LOCUS4890</name>
</gene>
<feature type="region of interest" description="Disordered" evidence="1">
    <location>
        <begin position="70"/>
        <end position="210"/>
    </location>
</feature>
<name>A0A7S0IRY2_9EUKA</name>
<dbReference type="PANTHER" id="PTHR33828">
    <property type="entry name" value="OS05G0596200 PROTEIN"/>
    <property type="match status" value="1"/>
</dbReference>
<reference evidence="2" key="1">
    <citation type="submission" date="2021-01" db="EMBL/GenBank/DDBJ databases">
        <authorList>
            <person name="Corre E."/>
            <person name="Pelletier E."/>
            <person name="Niang G."/>
            <person name="Scheremetjew M."/>
            <person name="Finn R."/>
            <person name="Kale V."/>
            <person name="Holt S."/>
            <person name="Cochrane G."/>
            <person name="Meng A."/>
            <person name="Brown T."/>
            <person name="Cohen L."/>
        </authorList>
    </citation>
    <scope>NUCLEOTIDE SEQUENCE</scope>
    <source>
        <strain evidence="2">RCC1130</strain>
    </source>
</reference>
<accession>A0A7S0IRY2</accession>
<protein>
    <submittedName>
        <fullName evidence="2">Uncharacterized protein</fullName>
    </submittedName>
</protein>
<feature type="compositionally biased region" description="Basic residues" evidence="1">
    <location>
        <begin position="97"/>
        <end position="112"/>
    </location>
</feature>
<feature type="compositionally biased region" description="Basic residues" evidence="1">
    <location>
        <begin position="140"/>
        <end position="155"/>
    </location>
</feature>
<organism evidence="2">
    <name type="scientific">Calcidiscus leptoporus</name>
    <dbReference type="NCBI Taxonomy" id="127549"/>
    <lineage>
        <taxon>Eukaryota</taxon>
        <taxon>Haptista</taxon>
        <taxon>Haptophyta</taxon>
        <taxon>Prymnesiophyceae</taxon>
        <taxon>Coccolithales</taxon>
        <taxon>Calcidiscaceae</taxon>
        <taxon>Calcidiscus</taxon>
    </lineage>
</organism>
<feature type="region of interest" description="Disordered" evidence="1">
    <location>
        <begin position="1"/>
        <end position="28"/>
    </location>
</feature>
<sequence>MAIVATSGGAKKFEMPGQTKELDSNAPDSTALKIFYSTLHTQRPESELASRWLLQHGLLEHDEAERQCKLLKVAPKKPPSVKRQANDEDDFESAPKGKGKGKAPKGKKSAGSKKKDDSSEDESFQEAPKKKAGKTAAPKTKPKAKPPPKVQKRAPKASAAVDDSSEEEELPLNKRKKSTAKAAPAPAADDSSDDSSEEDVPLSQRGTAKS</sequence>